<sequence>MFKIKEYDFIHGISAVVTQRAALQLYFSSRSNEFQINSVEEYW</sequence>
<evidence type="ECO:0000313" key="2">
    <source>
        <dbReference type="Proteomes" id="UP000018419"/>
    </source>
</evidence>
<keyword evidence="2" id="KW-1185">Reference proteome</keyword>
<gene>
    <name evidence="1" type="ORF">ACIRA0001_1454</name>
</gene>
<reference evidence="1 2" key="1">
    <citation type="submission" date="2009-07" db="EMBL/GenBank/DDBJ databases">
        <authorList>
            <person name="Madupu R."/>
            <person name="Durkin A.S."/>
            <person name="Torralba M."/>
            <person name="Methe B."/>
            <person name="Sutton G.G."/>
            <person name="Strausberg R.L."/>
            <person name="Nelson K.E."/>
        </authorList>
    </citation>
    <scope>NUCLEOTIDE SEQUENCE [LARGE SCALE GENOMIC DNA]</scope>
    <source>
        <strain evidence="1 2">SK82</strain>
    </source>
</reference>
<protein>
    <submittedName>
        <fullName evidence="1">Uncharacterized protein</fullName>
    </submittedName>
</protein>
<accession>A0ABM9YJF2</accession>
<evidence type="ECO:0000313" key="1">
    <source>
        <dbReference type="EMBL" id="EET81009.1"/>
    </source>
</evidence>
<proteinExistence type="predicted"/>
<dbReference type="Proteomes" id="UP000018419">
    <property type="component" value="Unassembled WGS sequence"/>
</dbReference>
<comment type="caution">
    <text evidence="1">The sequence shown here is derived from an EMBL/GenBank/DDBJ whole genome shotgun (WGS) entry which is preliminary data.</text>
</comment>
<organism evidence="1 2">
    <name type="scientific">Acinetobacter radioresistens SK82</name>
    <dbReference type="NCBI Taxonomy" id="596318"/>
    <lineage>
        <taxon>Bacteria</taxon>
        <taxon>Pseudomonadati</taxon>
        <taxon>Pseudomonadota</taxon>
        <taxon>Gammaproteobacteria</taxon>
        <taxon>Moraxellales</taxon>
        <taxon>Moraxellaceae</taxon>
        <taxon>Acinetobacter</taxon>
    </lineage>
</organism>
<dbReference type="EMBL" id="ACVR01000080">
    <property type="protein sequence ID" value="EET81009.1"/>
    <property type="molecule type" value="Genomic_DNA"/>
</dbReference>
<name>A0ABM9YJF2_ACIRA</name>